<dbReference type="AlphaFoldDB" id="A0AAW0GNL5"/>
<feature type="region of interest" description="Disordered" evidence="1">
    <location>
        <begin position="246"/>
        <end position="265"/>
    </location>
</feature>
<feature type="compositionally biased region" description="Basic residues" evidence="1">
    <location>
        <begin position="155"/>
        <end position="170"/>
    </location>
</feature>
<reference evidence="2 3" key="1">
    <citation type="submission" date="2022-09" db="EMBL/GenBank/DDBJ databases">
        <authorList>
            <person name="Palmer J.M."/>
        </authorList>
    </citation>
    <scope>NUCLEOTIDE SEQUENCE [LARGE SCALE GENOMIC DNA]</scope>
    <source>
        <strain evidence="2 3">DSM 7382</strain>
    </source>
</reference>
<proteinExistence type="predicted"/>
<evidence type="ECO:0000313" key="3">
    <source>
        <dbReference type="Proteomes" id="UP001385951"/>
    </source>
</evidence>
<feature type="region of interest" description="Disordered" evidence="1">
    <location>
        <begin position="140"/>
        <end position="171"/>
    </location>
</feature>
<name>A0AAW0GNL5_9APHY</name>
<protein>
    <submittedName>
        <fullName evidence="2">Uncharacterized protein</fullName>
    </submittedName>
</protein>
<feature type="compositionally biased region" description="Low complexity" evidence="1">
    <location>
        <begin position="246"/>
        <end position="256"/>
    </location>
</feature>
<dbReference type="EMBL" id="JASBNA010000002">
    <property type="protein sequence ID" value="KAK7694770.1"/>
    <property type="molecule type" value="Genomic_DNA"/>
</dbReference>
<feature type="compositionally biased region" description="Polar residues" evidence="1">
    <location>
        <begin position="140"/>
        <end position="154"/>
    </location>
</feature>
<evidence type="ECO:0000256" key="1">
    <source>
        <dbReference type="SAM" id="MobiDB-lite"/>
    </source>
</evidence>
<comment type="caution">
    <text evidence="2">The sequence shown here is derived from an EMBL/GenBank/DDBJ whole genome shotgun (WGS) entry which is preliminary data.</text>
</comment>
<sequence>MELASFESFRRESAREILDVVFRLFIERLIPTSHPIEKIVALFGIYTFYFSQPSTSGPSLYSLKHIPIPIDIYRSLLDLHNELTDEALQPLQPYATRLLTTLLDAQVFHILPEASLLAQNPSVLPREIFVPDGVDPSTILGTASGEASTSGTQKQPKKKGRPSKRDKAKRAKDAVLSLDKWLEKNSFTYPTFATDSGSGLSLAEDATKTTHALIAHRPITQQQHYSAQKNQLLALLDSGVQDDVGVGSSSRGSISDQHQHPGKAALSRANEAILARLRKIDEMAAEQGLEVGGEGGEMTGLSRVEKAVADYREGKSRGGILELVEGGRYRVWPAGSGCCYAGTRYIYGSHVDNFWQAFRMCVHVEGTWCSKSAGSVCWPSVYFYNSYRLEHRRAA</sequence>
<accession>A0AAW0GNL5</accession>
<keyword evidence="3" id="KW-1185">Reference proteome</keyword>
<evidence type="ECO:0000313" key="2">
    <source>
        <dbReference type="EMBL" id="KAK7694770.1"/>
    </source>
</evidence>
<dbReference type="Proteomes" id="UP001385951">
    <property type="component" value="Unassembled WGS sequence"/>
</dbReference>
<organism evidence="2 3">
    <name type="scientific">Cerrena zonata</name>
    <dbReference type="NCBI Taxonomy" id="2478898"/>
    <lineage>
        <taxon>Eukaryota</taxon>
        <taxon>Fungi</taxon>
        <taxon>Dikarya</taxon>
        <taxon>Basidiomycota</taxon>
        <taxon>Agaricomycotina</taxon>
        <taxon>Agaricomycetes</taxon>
        <taxon>Polyporales</taxon>
        <taxon>Cerrenaceae</taxon>
        <taxon>Cerrena</taxon>
    </lineage>
</organism>
<gene>
    <name evidence="2" type="ORF">QCA50_001958</name>
</gene>